<dbReference type="SUPFAM" id="SSF54427">
    <property type="entry name" value="NTF2-like"/>
    <property type="match status" value="1"/>
</dbReference>
<keyword evidence="3" id="KW-1185">Reference proteome</keyword>
<name>A0A1M5P3W1_9FLAO</name>
<sequence>MVNLPSIKERVRCVSIPTIILLSFLSCGRVEDKNIAKAVEEYYDTFKAREDFDKFISFYDDEVILEDVVNADRIEGKRALTEFFDWNNPNFEKGSTDTLVIYEQIIDGNKVVTRGYFTEFFWGGTEFEAMHFVTILTFNESSKIIKQIDWINYPSNLIDYNNRRNSNHWIKK</sequence>
<proteinExistence type="predicted"/>
<dbReference type="EMBL" id="FQWL01000006">
    <property type="protein sequence ID" value="SHG96504.1"/>
    <property type="molecule type" value="Genomic_DNA"/>
</dbReference>
<gene>
    <name evidence="2" type="ORF">SAMN04488116_3057</name>
</gene>
<dbReference type="RefSeq" id="WP_073181147.1">
    <property type="nucleotide sequence ID" value="NZ_FQWL01000006.1"/>
</dbReference>
<protein>
    <submittedName>
        <fullName evidence="2">SnoaL-like domain-containing protein</fullName>
    </submittedName>
</protein>
<evidence type="ECO:0000259" key="1">
    <source>
        <dbReference type="Pfam" id="PF12680"/>
    </source>
</evidence>
<dbReference type="STRING" id="570519.SAMN04488116_3057"/>
<evidence type="ECO:0000313" key="3">
    <source>
        <dbReference type="Proteomes" id="UP000184532"/>
    </source>
</evidence>
<dbReference type="OrthoDB" id="1452216at2"/>
<accession>A0A1M5P3W1</accession>
<dbReference type="Gene3D" id="3.10.450.50">
    <property type="match status" value="1"/>
</dbReference>
<dbReference type="InterPro" id="IPR032710">
    <property type="entry name" value="NTF2-like_dom_sf"/>
</dbReference>
<dbReference type="Proteomes" id="UP000184532">
    <property type="component" value="Unassembled WGS sequence"/>
</dbReference>
<dbReference type="InterPro" id="IPR037401">
    <property type="entry name" value="SnoaL-like"/>
</dbReference>
<reference evidence="3" key="1">
    <citation type="submission" date="2016-11" db="EMBL/GenBank/DDBJ databases">
        <authorList>
            <person name="Varghese N."/>
            <person name="Submissions S."/>
        </authorList>
    </citation>
    <scope>NUCLEOTIDE SEQUENCE [LARGE SCALE GENOMIC DNA]</scope>
    <source>
        <strain evidence="3">DSM 22638</strain>
    </source>
</reference>
<dbReference type="AlphaFoldDB" id="A0A1M5P3W1"/>
<evidence type="ECO:0000313" key="2">
    <source>
        <dbReference type="EMBL" id="SHG96504.1"/>
    </source>
</evidence>
<organism evidence="2 3">
    <name type="scientific">Flagellimonas flava</name>
    <dbReference type="NCBI Taxonomy" id="570519"/>
    <lineage>
        <taxon>Bacteria</taxon>
        <taxon>Pseudomonadati</taxon>
        <taxon>Bacteroidota</taxon>
        <taxon>Flavobacteriia</taxon>
        <taxon>Flavobacteriales</taxon>
        <taxon>Flavobacteriaceae</taxon>
        <taxon>Flagellimonas</taxon>
    </lineage>
</organism>
<feature type="domain" description="SnoaL-like" evidence="1">
    <location>
        <begin position="39"/>
        <end position="144"/>
    </location>
</feature>
<dbReference type="Pfam" id="PF12680">
    <property type="entry name" value="SnoaL_2"/>
    <property type="match status" value="1"/>
</dbReference>